<dbReference type="SMART" id="SM00228">
    <property type="entry name" value="PDZ"/>
    <property type="match status" value="1"/>
</dbReference>
<evidence type="ECO:0000313" key="6">
    <source>
        <dbReference type="Proteomes" id="UP000002729"/>
    </source>
</evidence>
<dbReference type="InParanoid" id="F0Y8D0"/>
<keyword evidence="2" id="KW-0560">Oxidoreductase</keyword>
<dbReference type="InterPro" id="IPR001478">
    <property type="entry name" value="PDZ"/>
</dbReference>
<sequence>MAQLYSPAWASPAVAVAPSPRKVVAPSPRKVVAGIALADEGSMSFEELLDGADADMSPRSSHKRARTKKKSLWKALQRLVRHTHMPLLDGATTSLNAVEWSELLGESEPSKFRGEARARHRSGPDAWDRACLRAESSFRDDVAASRRVEDREAALGDVAVRYHGTVRGLLRDYVAEMDALGLVYAARFGPGRLGVTVALAKYGDDGRRFVVVDGVREPALNHGVRRTDELIAVNGKVIVECTSEEDLRELERAIASAPRPVELTFVEGEDRDGGYSPFPSPAKFNARPPRAPSIPSKRGAATARPGRPQPTALFKVNRNSSFEPLSPLAFTEQPNILIDHNYNPMRMLAKALGLASFAASAAWEGGRTKDMELRGGSVEEDLRALEAAASKNTHIVAVACRLETSEAAVDAFLGHHLDWRWDVGAVYQRDGPCPRVELRIQPPKLAAVLRRFWQQQFNGTCDRVVVVSRHSGTYLGNRMFSMARAFIHTAMKHKLPYRFEGVPNFLLDDAACGPGGHQNAFYKDMECFWLPQTSCARPRVGPENALGEGECARAAPGPWDWRKETNWTCERYYVDPSAKRRGVRRFPRTLNPGHGEAHFMIAFAAIAMRPNFKTRMELRRRAAAWLRDHPSWRATVDSGACAVVHVRHGDKYTKAFLPAEEGHNHHFPPNATFDEYVGWAKFHLGAVAGQNFSEAVPMMLMTDDADVEARAAAVGAAHGVELLTVAPGRPLVSTTAVVANEELAKVDCERQYHKPICKTGGFNYRWDPVTGEPVGSEELYQFLLAWHLVAHCKLAVGMGARSYFSTMIYAMMCAIAGKCPASVDIHEPEAPDDDGLWHYVDKRTDRKPPVDKWLTQAPPAPAALGAPLELRCGLTLRNRLCKAATSEHLGTPRTNDATPRLVRLYERWGAGGFGLIITGNVMVCRCALEAPRNVVVDAATDGAAVAAWAAAARRRGAVAIAQLSHPGRQSPVAASWARPRAPSAVPLRLAGVGPPLHRSPVAMAPAEVEDVVEAFGDCAGRCAALGFDGVQVHAAHGYLLSQFLSPRGNARRDAYGGDAARRSRALLLACRAARRAMGPGKLLAVKVNASDFEAGGFDRDGAAAVVRALAADEARVDVIELCGNQPPVIEVSGGTYASGMACLGDAADFAGADARGALFATLARDLRGHARGVAVMLTGGVGSPAAAARALGAADLVGVCRAACVDADVARRWLAGDGGAPPAPAPAPRRAPRALRRLLVPGLNYGWYQRQLQRLAADLPAADLSHLPFLCVEAFADKTVAASMGIRSNRSPKSGTARESARTGVRSSRSTAMLPSGNAVASRRTGALRGVGRYAALNSRFSCDAMKSSKSLAVTSLPQASLSCA</sequence>
<dbReference type="SUPFAM" id="SSF51395">
    <property type="entry name" value="FMN-linked oxidoreductases"/>
    <property type="match status" value="1"/>
</dbReference>
<dbReference type="GO" id="GO:0010181">
    <property type="term" value="F:FMN binding"/>
    <property type="evidence" value="ECO:0007669"/>
    <property type="project" value="InterPro"/>
</dbReference>
<reference evidence="5 6" key="1">
    <citation type="journal article" date="2011" name="Proc. Natl. Acad. Sci. U.S.A.">
        <title>Niche of harmful alga Aureococcus anophagefferens revealed through ecogenomics.</title>
        <authorList>
            <person name="Gobler C.J."/>
            <person name="Berry D.L."/>
            <person name="Dyhrman S.T."/>
            <person name="Wilhelm S.W."/>
            <person name="Salamov A."/>
            <person name="Lobanov A.V."/>
            <person name="Zhang Y."/>
            <person name="Collier J.L."/>
            <person name="Wurch L.L."/>
            <person name="Kustka A.B."/>
            <person name="Dill B.D."/>
            <person name="Shah M."/>
            <person name="VerBerkmoes N.C."/>
            <person name="Kuo A."/>
            <person name="Terry A."/>
            <person name="Pangilinan J."/>
            <person name="Lindquist E.A."/>
            <person name="Lucas S."/>
            <person name="Paulsen I.T."/>
            <person name="Hattenrath-Lehmann T.K."/>
            <person name="Talmage S.C."/>
            <person name="Walker E.A."/>
            <person name="Koch F."/>
            <person name="Burson A.M."/>
            <person name="Marcoval M.A."/>
            <person name="Tang Y.Z."/>
            <person name="Lecleir G.R."/>
            <person name="Coyne K.J."/>
            <person name="Berg G.M."/>
            <person name="Bertrand E.M."/>
            <person name="Saito M.A."/>
            <person name="Gladyshev V.N."/>
            <person name="Grigoriev I.V."/>
        </authorList>
    </citation>
    <scope>NUCLEOTIDE SEQUENCE [LARGE SCALE GENOMIC DNA]</scope>
    <source>
        <strain evidence="6">CCMP 1984</strain>
    </source>
</reference>
<feature type="region of interest" description="Disordered" evidence="3">
    <location>
        <begin position="1287"/>
        <end position="1319"/>
    </location>
</feature>
<gene>
    <name evidence="5" type="ORF">AURANDRAFT_63952</name>
</gene>
<dbReference type="SMR" id="F0Y8D0"/>
<name>F0Y8D0_AURAN</name>
<feature type="domain" description="PDZ" evidence="4">
    <location>
        <begin position="191"/>
        <end position="269"/>
    </location>
</feature>
<dbReference type="SUPFAM" id="SSF50156">
    <property type="entry name" value="PDZ domain-like"/>
    <property type="match status" value="1"/>
</dbReference>
<dbReference type="PANTHER" id="PTHR43656">
    <property type="entry name" value="BINDING OXIDOREDUCTASE, PUTATIVE (AFU_ORTHOLOGUE AFUA_2G08260)-RELATED"/>
    <property type="match status" value="1"/>
</dbReference>
<evidence type="ECO:0000256" key="3">
    <source>
        <dbReference type="SAM" id="MobiDB-lite"/>
    </source>
</evidence>
<dbReference type="Gene3D" id="3.20.20.70">
    <property type="entry name" value="Aldolase class I"/>
    <property type="match status" value="1"/>
</dbReference>
<dbReference type="InterPro" id="IPR001155">
    <property type="entry name" value="OxRdtase_FMN_N"/>
</dbReference>
<evidence type="ECO:0000313" key="5">
    <source>
        <dbReference type="EMBL" id="EGB08736.1"/>
    </source>
</evidence>
<dbReference type="Pfam" id="PF00724">
    <property type="entry name" value="Oxidored_FMN"/>
    <property type="match status" value="1"/>
</dbReference>
<dbReference type="RefSeq" id="XP_009036722.1">
    <property type="nucleotide sequence ID" value="XM_009038474.1"/>
</dbReference>
<dbReference type="InterPro" id="IPR036034">
    <property type="entry name" value="PDZ_sf"/>
</dbReference>
<dbReference type="eggNOG" id="KOG0134">
    <property type="taxonomic scope" value="Eukaryota"/>
</dbReference>
<dbReference type="InterPro" id="IPR013785">
    <property type="entry name" value="Aldolase_TIM"/>
</dbReference>
<feature type="region of interest" description="Disordered" evidence="3">
    <location>
        <begin position="268"/>
        <end position="309"/>
    </location>
</feature>
<dbReference type="PANTHER" id="PTHR43656:SF2">
    <property type="entry name" value="BINDING OXIDOREDUCTASE, PUTATIVE (AFU_ORTHOLOGUE AFUA_2G08260)-RELATED"/>
    <property type="match status" value="1"/>
</dbReference>
<organism evidence="6">
    <name type="scientific">Aureococcus anophagefferens</name>
    <name type="common">Harmful bloom alga</name>
    <dbReference type="NCBI Taxonomy" id="44056"/>
    <lineage>
        <taxon>Eukaryota</taxon>
        <taxon>Sar</taxon>
        <taxon>Stramenopiles</taxon>
        <taxon>Ochrophyta</taxon>
        <taxon>Pelagophyceae</taxon>
        <taxon>Pelagomonadales</taxon>
        <taxon>Pelagomonadaceae</taxon>
        <taxon>Aureococcus</taxon>
    </lineage>
</organism>
<evidence type="ECO:0000259" key="4">
    <source>
        <dbReference type="SMART" id="SM00228"/>
    </source>
</evidence>
<dbReference type="InterPro" id="IPR051799">
    <property type="entry name" value="NADH_flavin_oxidoreductase"/>
</dbReference>
<dbReference type="OrthoDB" id="432686at2759"/>
<dbReference type="EMBL" id="GL833127">
    <property type="protein sequence ID" value="EGB08736.1"/>
    <property type="molecule type" value="Genomic_DNA"/>
</dbReference>
<keyword evidence="6" id="KW-1185">Reference proteome</keyword>
<proteinExistence type="predicted"/>
<evidence type="ECO:0000256" key="1">
    <source>
        <dbReference type="ARBA" id="ARBA00022630"/>
    </source>
</evidence>
<accession>F0Y8D0</accession>
<dbReference type="GeneID" id="20224591"/>
<evidence type="ECO:0000256" key="2">
    <source>
        <dbReference type="ARBA" id="ARBA00023002"/>
    </source>
</evidence>
<dbReference type="KEGG" id="aaf:AURANDRAFT_63952"/>
<keyword evidence="1" id="KW-0285">Flavoprotein</keyword>
<dbReference type="Proteomes" id="UP000002729">
    <property type="component" value="Unassembled WGS sequence"/>
</dbReference>
<dbReference type="GO" id="GO:0016491">
    <property type="term" value="F:oxidoreductase activity"/>
    <property type="evidence" value="ECO:0007669"/>
    <property type="project" value="UniProtKB-KW"/>
</dbReference>
<protein>
    <recommendedName>
        <fullName evidence="4">PDZ domain-containing protein</fullName>
    </recommendedName>
</protein>